<proteinExistence type="predicted"/>
<protein>
    <submittedName>
        <fullName evidence="2">Putative secreted protein</fullName>
    </submittedName>
</protein>
<reference evidence="2" key="1">
    <citation type="submission" date="2019-09" db="EMBL/GenBank/DDBJ databases">
        <title>Organ-specific transcriptomic study of the physiology of the cattle tick, Rhipicephalus microplus.</title>
        <authorList>
            <person name="Tirloni L."/>
            <person name="Braz G."/>
            <person name="Gandara A.C.P."/>
            <person name="Sabadin G.A."/>
            <person name="da Silva R.M."/>
            <person name="Guizzo M.G."/>
            <person name="Machado J.A."/>
            <person name="Costa E.P."/>
            <person name="Gomes H.F."/>
            <person name="Moraes J."/>
            <person name="Mota M.B.S."/>
            <person name="Mesquita R.D."/>
            <person name="Alvarenga P.H."/>
            <person name="Alves F."/>
            <person name="Seixas A."/>
            <person name="da Fonseca R.N."/>
            <person name="Fogaca A."/>
            <person name="Logullo C."/>
            <person name="Tanaka A."/>
            <person name="Daffre S."/>
            <person name="Termignoni C."/>
            <person name="Vaz I.S.Jr."/>
            <person name="Oliveira P.L."/>
            <person name="Ribeiro J.M."/>
        </authorList>
    </citation>
    <scope>NUCLEOTIDE SEQUENCE</scope>
    <source>
        <strain evidence="2">Porto Alegre</strain>
    </source>
</reference>
<dbReference type="AlphaFoldDB" id="A0A6M2DDG5"/>
<feature type="signal peptide" evidence="1">
    <location>
        <begin position="1"/>
        <end position="26"/>
    </location>
</feature>
<sequence>MRLLHRSILWHRSCILLSLFDHNLSGLKIANEYIVRGFNEEAPYRLSSGQALSEQSHRKEYKQCRRSLQLVLDSSEYTIR</sequence>
<accession>A0A6M2DDG5</accession>
<evidence type="ECO:0000256" key="1">
    <source>
        <dbReference type="SAM" id="SignalP"/>
    </source>
</evidence>
<evidence type="ECO:0000313" key="2">
    <source>
        <dbReference type="EMBL" id="NOV43251.1"/>
    </source>
</evidence>
<organism evidence="2">
    <name type="scientific">Rhipicephalus microplus</name>
    <name type="common">Cattle tick</name>
    <name type="synonym">Boophilus microplus</name>
    <dbReference type="NCBI Taxonomy" id="6941"/>
    <lineage>
        <taxon>Eukaryota</taxon>
        <taxon>Metazoa</taxon>
        <taxon>Ecdysozoa</taxon>
        <taxon>Arthropoda</taxon>
        <taxon>Chelicerata</taxon>
        <taxon>Arachnida</taxon>
        <taxon>Acari</taxon>
        <taxon>Parasitiformes</taxon>
        <taxon>Ixodida</taxon>
        <taxon>Ixodoidea</taxon>
        <taxon>Ixodidae</taxon>
        <taxon>Rhipicephalinae</taxon>
        <taxon>Rhipicephalus</taxon>
        <taxon>Boophilus</taxon>
    </lineage>
</organism>
<keyword evidence="1" id="KW-0732">Signal</keyword>
<dbReference type="EMBL" id="GHWJ01010514">
    <property type="protein sequence ID" value="NOV43251.1"/>
    <property type="molecule type" value="Transcribed_RNA"/>
</dbReference>
<feature type="chain" id="PRO_5026918599" evidence="1">
    <location>
        <begin position="27"/>
        <end position="80"/>
    </location>
</feature>
<name>A0A6M2DDG5_RHIMP</name>